<keyword evidence="4 10" id="KW-0732">Signal</keyword>
<dbReference type="Gene3D" id="2.70.130.10">
    <property type="entry name" value="Mannose-6-phosphate receptor binding domain"/>
    <property type="match status" value="1"/>
</dbReference>
<protein>
    <recommendedName>
        <fullName evidence="11">MRH domain-containing protein</fullName>
    </recommendedName>
</protein>
<dbReference type="GO" id="GO:0010008">
    <property type="term" value="C:endosome membrane"/>
    <property type="evidence" value="ECO:0007669"/>
    <property type="project" value="UniProtKB-SubCell"/>
</dbReference>
<evidence type="ECO:0000256" key="10">
    <source>
        <dbReference type="SAM" id="SignalP"/>
    </source>
</evidence>
<evidence type="ECO:0000256" key="7">
    <source>
        <dbReference type="ARBA" id="ARBA00023157"/>
    </source>
</evidence>
<evidence type="ECO:0000313" key="12">
    <source>
        <dbReference type="EMBL" id="EDQ87334.1"/>
    </source>
</evidence>
<dbReference type="FunCoup" id="A9V583">
    <property type="interactions" value="835"/>
</dbReference>
<evidence type="ECO:0000256" key="3">
    <source>
        <dbReference type="ARBA" id="ARBA00022692"/>
    </source>
</evidence>
<dbReference type="InterPro" id="IPR009011">
    <property type="entry name" value="Man6P_isomerase_rcpt-bd_dom_sf"/>
</dbReference>
<feature type="signal peptide" evidence="10">
    <location>
        <begin position="1"/>
        <end position="21"/>
    </location>
</feature>
<feature type="domain" description="MRH" evidence="11">
    <location>
        <begin position="29"/>
        <end position="195"/>
    </location>
</feature>
<evidence type="ECO:0000256" key="4">
    <source>
        <dbReference type="ARBA" id="ARBA00022729"/>
    </source>
</evidence>
<proteinExistence type="predicted"/>
<dbReference type="EMBL" id="CH991560">
    <property type="protein sequence ID" value="EDQ87334.1"/>
    <property type="molecule type" value="Genomic_DNA"/>
</dbReference>
<dbReference type="InterPro" id="IPR028927">
    <property type="entry name" value="Man-6-P_rcpt"/>
</dbReference>
<evidence type="ECO:0000256" key="5">
    <source>
        <dbReference type="ARBA" id="ARBA00022989"/>
    </source>
</evidence>
<evidence type="ECO:0000259" key="11">
    <source>
        <dbReference type="PROSITE" id="PS51914"/>
    </source>
</evidence>
<evidence type="ECO:0000313" key="13">
    <source>
        <dbReference type="Proteomes" id="UP000001357"/>
    </source>
</evidence>
<dbReference type="InterPro" id="IPR044865">
    <property type="entry name" value="MRH_dom"/>
</dbReference>
<dbReference type="RefSeq" id="XP_001747947.1">
    <property type="nucleotide sequence ID" value="XM_001747895.1"/>
</dbReference>
<accession>A9V583</accession>
<dbReference type="GeneID" id="5893113"/>
<dbReference type="Proteomes" id="UP000001357">
    <property type="component" value="Unassembled WGS sequence"/>
</dbReference>
<keyword evidence="2" id="KW-0813">Transport</keyword>
<name>A9V583_MONBE</name>
<dbReference type="KEGG" id="mbr:MONBRDRAFT_38019"/>
<dbReference type="PANTHER" id="PTHR15071">
    <property type="entry name" value="MANNOSE-6-PHOSPHATE RECEPTOR FAMILY MEMBER"/>
    <property type="match status" value="1"/>
</dbReference>
<organism evidence="12 13">
    <name type="scientific">Monosiga brevicollis</name>
    <name type="common">Choanoflagellate</name>
    <dbReference type="NCBI Taxonomy" id="81824"/>
    <lineage>
        <taxon>Eukaryota</taxon>
        <taxon>Choanoflagellata</taxon>
        <taxon>Craspedida</taxon>
        <taxon>Salpingoecidae</taxon>
        <taxon>Monosiga</taxon>
    </lineage>
</organism>
<keyword evidence="8" id="KW-0325">Glycoprotein</keyword>
<comment type="subcellular location">
    <subcellularLocation>
        <location evidence="1">Endomembrane system</location>
    </subcellularLocation>
</comment>
<dbReference type="GO" id="GO:0005802">
    <property type="term" value="C:trans-Golgi network"/>
    <property type="evidence" value="ECO:0000318"/>
    <property type="project" value="GO_Central"/>
</dbReference>
<keyword evidence="5 9" id="KW-1133">Transmembrane helix</keyword>
<keyword evidence="7" id="KW-1015">Disulfide bond</keyword>
<evidence type="ECO:0000256" key="9">
    <source>
        <dbReference type="SAM" id="Phobius"/>
    </source>
</evidence>
<dbReference type="GO" id="GO:0000139">
    <property type="term" value="C:Golgi membrane"/>
    <property type="evidence" value="ECO:0007669"/>
    <property type="project" value="UniProtKB-SubCell"/>
</dbReference>
<evidence type="ECO:0000256" key="8">
    <source>
        <dbReference type="ARBA" id="ARBA00023180"/>
    </source>
</evidence>
<sequence>MARWLVLGTAAVLLLAGLTVAQSDSSGSPSCKYTDDDGTTYDINVLRKMPRTGSTLESDNYKTVQYGGYDDATNQQLTDYDFYINVCGEINAEADDVASGAGMLQTEPGKNGSYIGGTIDNARLFSLRDGDLRYTYGPGQKSQSCVNSGSSDCEGRKTIIIFFCADVGYGTPTFADEISHLQYLFVWNTCAACPTDSELYKKCGPKPVEKCSFIGGNTGLSTGTILLIIFIVVFLFYLIVGILFNRFVAGKTGLEMIPNHNFWGTLFSAIKDGCMFMATCGKRAPVDRPVSYNVCAPLSPRRVACCISPHTSLSLRREQKIYSTGLEIDDDDSDIDDDAEEEKLYS</sequence>
<evidence type="ECO:0000256" key="1">
    <source>
        <dbReference type="ARBA" id="ARBA00004308"/>
    </source>
</evidence>
<evidence type="ECO:0000256" key="2">
    <source>
        <dbReference type="ARBA" id="ARBA00022448"/>
    </source>
</evidence>
<keyword evidence="6 9" id="KW-0472">Membrane</keyword>
<dbReference type="AlphaFoldDB" id="A9V583"/>
<keyword evidence="3 9" id="KW-0812">Transmembrane</keyword>
<dbReference type="SUPFAM" id="SSF50911">
    <property type="entry name" value="Mannose 6-phosphate receptor domain"/>
    <property type="match status" value="1"/>
</dbReference>
<dbReference type="PANTHER" id="PTHR15071:SF0">
    <property type="entry name" value="MANNOSE 6-PHOSPHATE RECEPTOR-LIKE PROTEIN 1"/>
    <property type="match status" value="1"/>
</dbReference>
<dbReference type="STRING" id="81824.A9V583"/>
<reference evidence="12 13" key="1">
    <citation type="journal article" date="2008" name="Nature">
        <title>The genome of the choanoflagellate Monosiga brevicollis and the origin of metazoans.</title>
        <authorList>
            <consortium name="JGI Sequencing"/>
            <person name="King N."/>
            <person name="Westbrook M.J."/>
            <person name="Young S.L."/>
            <person name="Kuo A."/>
            <person name="Abedin M."/>
            <person name="Chapman J."/>
            <person name="Fairclough S."/>
            <person name="Hellsten U."/>
            <person name="Isogai Y."/>
            <person name="Letunic I."/>
            <person name="Marr M."/>
            <person name="Pincus D."/>
            <person name="Putnam N."/>
            <person name="Rokas A."/>
            <person name="Wright K.J."/>
            <person name="Zuzow R."/>
            <person name="Dirks W."/>
            <person name="Good M."/>
            <person name="Goodstein D."/>
            <person name="Lemons D."/>
            <person name="Li W."/>
            <person name="Lyons J.B."/>
            <person name="Morris A."/>
            <person name="Nichols S."/>
            <person name="Richter D.J."/>
            <person name="Salamov A."/>
            <person name="Bork P."/>
            <person name="Lim W.A."/>
            <person name="Manning G."/>
            <person name="Miller W.T."/>
            <person name="McGinnis W."/>
            <person name="Shapiro H."/>
            <person name="Tjian R."/>
            <person name="Grigoriev I.V."/>
            <person name="Rokhsar D."/>
        </authorList>
    </citation>
    <scope>NUCLEOTIDE SEQUENCE [LARGE SCALE GENOMIC DNA]</scope>
    <source>
        <strain evidence="13">MX1 / ATCC 50154</strain>
    </source>
</reference>
<dbReference type="eggNOG" id="ENOG502QTJ5">
    <property type="taxonomic scope" value="Eukaryota"/>
</dbReference>
<dbReference type="PROSITE" id="PS51914">
    <property type="entry name" value="MRH"/>
    <property type="match status" value="1"/>
</dbReference>
<dbReference type="InParanoid" id="A9V583"/>
<gene>
    <name evidence="12" type="ORF">MONBRDRAFT_38019</name>
</gene>
<keyword evidence="13" id="KW-1185">Reference proteome</keyword>
<dbReference type="Pfam" id="PF02157">
    <property type="entry name" value="Man-6-P_recep"/>
    <property type="match status" value="1"/>
</dbReference>
<evidence type="ECO:0000256" key="6">
    <source>
        <dbReference type="ARBA" id="ARBA00023136"/>
    </source>
</evidence>
<feature type="transmembrane region" description="Helical" evidence="9">
    <location>
        <begin position="220"/>
        <end position="244"/>
    </location>
</feature>
<feature type="chain" id="PRO_5002745286" description="MRH domain-containing protein" evidence="10">
    <location>
        <begin position="22"/>
        <end position="346"/>
    </location>
</feature>